<name>A0A5C4JIY0_9ACTN</name>
<evidence type="ECO:0000256" key="1">
    <source>
        <dbReference type="ARBA" id="ARBA00004651"/>
    </source>
</evidence>
<keyword evidence="6 9" id="KW-1133">Transmembrane helix</keyword>
<dbReference type="Pfam" id="PF02653">
    <property type="entry name" value="BPD_transp_2"/>
    <property type="match status" value="1"/>
</dbReference>
<evidence type="ECO:0000256" key="7">
    <source>
        <dbReference type="ARBA" id="ARBA00023136"/>
    </source>
</evidence>
<feature type="transmembrane region" description="Helical" evidence="9">
    <location>
        <begin position="224"/>
        <end position="246"/>
    </location>
</feature>
<keyword evidence="7 9" id="KW-0472">Membrane</keyword>
<keyword evidence="4 9" id="KW-0812">Transmembrane</keyword>
<dbReference type="InterPro" id="IPR001851">
    <property type="entry name" value="ABC_transp_permease"/>
</dbReference>
<dbReference type="PANTHER" id="PTHR11795:SF450">
    <property type="entry name" value="ABC TRANSPORTER PERMEASE PROTEIN"/>
    <property type="match status" value="1"/>
</dbReference>
<proteinExistence type="inferred from homology"/>
<dbReference type="CDD" id="cd06582">
    <property type="entry name" value="TM_PBP1_LivH_like"/>
    <property type="match status" value="1"/>
</dbReference>
<dbReference type="InterPro" id="IPR052157">
    <property type="entry name" value="BCAA_transport_permease"/>
</dbReference>
<evidence type="ECO:0000256" key="2">
    <source>
        <dbReference type="ARBA" id="ARBA00022448"/>
    </source>
</evidence>
<dbReference type="GO" id="GO:0005886">
    <property type="term" value="C:plasma membrane"/>
    <property type="evidence" value="ECO:0007669"/>
    <property type="project" value="UniProtKB-SubCell"/>
</dbReference>
<comment type="subcellular location">
    <subcellularLocation>
        <location evidence="1">Cell membrane</location>
        <topology evidence="1">Multi-pass membrane protein</topology>
    </subcellularLocation>
</comment>
<comment type="similarity">
    <text evidence="8">Belongs to the binding-protein-dependent transport system permease family. LivHM subfamily.</text>
</comment>
<comment type="caution">
    <text evidence="10">The sequence shown here is derived from an EMBL/GenBank/DDBJ whole genome shotgun (WGS) entry which is preliminary data.</text>
</comment>
<sequence length="305" mass="31444">MSETAQFLITGVVAGAAYALLSLTWALVRKVSGQLFFLSGSMVVLGVLGTNALTERGWPMAPAVVVVVASAGAVTFAVDVLILRRIARQTELSGTLVMLALAFAMDELLSLGFGPEPRQLAPAVPGPPVSFLGASLQRQQLLIVAATAVLITALVLAGRSRWGKAMRACAENPTGAMLVGIHPTAVRTVGLIIAAALGALSGVLLGPVAAMGASSGFLLSLKGFIAAALGGWGFLGATVAGLFLGLTESLTAGYISSDLKDVVSLALLLLVLLGKDSIRLRRRVRNVRVSDDRREAPLPSHSVTD</sequence>
<accession>A0A5C4JIY0</accession>
<keyword evidence="5" id="KW-0029">Amino-acid transport</keyword>
<evidence type="ECO:0000256" key="8">
    <source>
        <dbReference type="ARBA" id="ARBA00037998"/>
    </source>
</evidence>
<evidence type="ECO:0000256" key="9">
    <source>
        <dbReference type="SAM" id="Phobius"/>
    </source>
</evidence>
<dbReference type="GO" id="GO:0006865">
    <property type="term" value="P:amino acid transport"/>
    <property type="evidence" value="ECO:0007669"/>
    <property type="project" value="UniProtKB-KW"/>
</dbReference>
<feature type="transmembrane region" description="Helical" evidence="9">
    <location>
        <begin position="95"/>
        <end position="113"/>
    </location>
</feature>
<evidence type="ECO:0000313" key="10">
    <source>
        <dbReference type="EMBL" id="TMR04930.1"/>
    </source>
</evidence>
<dbReference type="OrthoDB" id="9807115at2"/>
<gene>
    <name evidence="10" type="ORF">ETD83_07735</name>
</gene>
<dbReference type="RefSeq" id="WP_138644370.1">
    <property type="nucleotide sequence ID" value="NZ_VCKW01000027.1"/>
</dbReference>
<feature type="transmembrane region" description="Helical" evidence="9">
    <location>
        <begin position="35"/>
        <end position="54"/>
    </location>
</feature>
<keyword evidence="2" id="KW-0813">Transport</keyword>
<organism evidence="10 11">
    <name type="scientific">Actinomadura soli</name>
    <dbReference type="NCBI Taxonomy" id="2508997"/>
    <lineage>
        <taxon>Bacteria</taxon>
        <taxon>Bacillati</taxon>
        <taxon>Actinomycetota</taxon>
        <taxon>Actinomycetes</taxon>
        <taxon>Streptosporangiales</taxon>
        <taxon>Thermomonosporaceae</taxon>
        <taxon>Actinomadura</taxon>
    </lineage>
</organism>
<dbReference type="Proteomes" id="UP000309174">
    <property type="component" value="Unassembled WGS sequence"/>
</dbReference>
<feature type="transmembrane region" description="Helical" evidence="9">
    <location>
        <begin position="60"/>
        <end position="83"/>
    </location>
</feature>
<dbReference type="AlphaFoldDB" id="A0A5C4JIY0"/>
<dbReference type="GO" id="GO:0022857">
    <property type="term" value="F:transmembrane transporter activity"/>
    <property type="evidence" value="ECO:0007669"/>
    <property type="project" value="InterPro"/>
</dbReference>
<dbReference type="EMBL" id="VCKW01000027">
    <property type="protein sequence ID" value="TMR04930.1"/>
    <property type="molecule type" value="Genomic_DNA"/>
</dbReference>
<feature type="transmembrane region" description="Helical" evidence="9">
    <location>
        <begin position="6"/>
        <end position="28"/>
    </location>
</feature>
<keyword evidence="3" id="KW-1003">Cell membrane</keyword>
<feature type="transmembrane region" description="Helical" evidence="9">
    <location>
        <begin position="140"/>
        <end position="157"/>
    </location>
</feature>
<dbReference type="PANTHER" id="PTHR11795">
    <property type="entry name" value="BRANCHED-CHAIN AMINO ACID TRANSPORT SYSTEM PERMEASE PROTEIN LIVH"/>
    <property type="match status" value="1"/>
</dbReference>
<evidence type="ECO:0000256" key="4">
    <source>
        <dbReference type="ARBA" id="ARBA00022692"/>
    </source>
</evidence>
<evidence type="ECO:0000313" key="11">
    <source>
        <dbReference type="Proteomes" id="UP000309174"/>
    </source>
</evidence>
<evidence type="ECO:0000256" key="6">
    <source>
        <dbReference type="ARBA" id="ARBA00022989"/>
    </source>
</evidence>
<protein>
    <submittedName>
        <fullName evidence="10">Branched-chain amino acid ABC transporter permease</fullName>
    </submittedName>
</protein>
<evidence type="ECO:0000256" key="3">
    <source>
        <dbReference type="ARBA" id="ARBA00022475"/>
    </source>
</evidence>
<reference evidence="10 11" key="1">
    <citation type="submission" date="2019-05" db="EMBL/GenBank/DDBJ databases">
        <title>Draft genome sequence of Actinomadura sp. 14C53.</title>
        <authorList>
            <person name="Saricaoglu S."/>
            <person name="Isik K."/>
        </authorList>
    </citation>
    <scope>NUCLEOTIDE SEQUENCE [LARGE SCALE GENOMIC DNA]</scope>
    <source>
        <strain evidence="10 11">14C53</strain>
    </source>
</reference>
<feature type="transmembrane region" description="Helical" evidence="9">
    <location>
        <begin position="191"/>
        <end position="212"/>
    </location>
</feature>
<keyword evidence="11" id="KW-1185">Reference proteome</keyword>
<evidence type="ECO:0000256" key="5">
    <source>
        <dbReference type="ARBA" id="ARBA00022970"/>
    </source>
</evidence>